<evidence type="ECO:0000313" key="2">
    <source>
        <dbReference type="Proteomes" id="UP000321484"/>
    </source>
</evidence>
<sequence length="212" mass="23546">MADAAAPAPEPAPEPTDLPVLHLPDAAAWRVWLEENHATSNGVWLVQRKKSGRIPAPSYDEALDEALCFGWIDGQGRRRDDDASYQRWTPRRSRSIWSARNVGHVARLESEGRMTDAGRAEVERAKADGRWDAAYGSQATAEIPEDMAAAIAANPAAQAWFDVLTGTNRFALYFRVTQAKRPETRARRITDLVDKLSRGETPFPQKARPEGL</sequence>
<keyword evidence="2" id="KW-1185">Reference proteome</keyword>
<evidence type="ECO:0008006" key="3">
    <source>
        <dbReference type="Google" id="ProtNLM"/>
    </source>
</evidence>
<dbReference type="EMBL" id="BJYK01000009">
    <property type="protein sequence ID" value="GEN81171.1"/>
    <property type="molecule type" value="Genomic_DNA"/>
</dbReference>
<dbReference type="OrthoDB" id="9796999at2"/>
<protein>
    <recommendedName>
        <fullName evidence="3">Bacteriocin-protection protein, YdeI/OmpD-associated family</fullName>
    </recommendedName>
</protein>
<proteinExistence type="predicted"/>
<dbReference type="Proteomes" id="UP000321484">
    <property type="component" value="Unassembled WGS sequence"/>
</dbReference>
<dbReference type="RefSeq" id="WP_052114074.1">
    <property type="nucleotide sequence ID" value="NZ_BJYK01000009.1"/>
</dbReference>
<reference evidence="1 2" key="1">
    <citation type="submission" date="2019-07" db="EMBL/GenBank/DDBJ databases">
        <title>Whole genome shotgun sequence of Actinotalea fermentans NBRC 105374.</title>
        <authorList>
            <person name="Hosoyama A."/>
            <person name="Uohara A."/>
            <person name="Ohji S."/>
            <person name="Ichikawa N."/>
        </authorList>
    </citation>
    <scope>NUCLEOTIDE SEQUENCE [LARGE SCALE GENOMIC DNA]</scope>
    <source>
        <strain evidence="1 2">NBRC 105374</strain>
    </source>
</reference>
<accession>A0A511Z131</accession>
<comment type="caution">
    <text evidence="1">The sequence shown here is derived from an EMBL/GenBank/DDBJ whole genome shotgun (WGS) entry which is preliminary data.</text>
</comment>
<name>A0A511Z131_9CELL</name>
<dbReference type="AlphaFoldDB" id="A0A511Z131"/>
<evidence type="ECO:0000313" key="1">
    <source>
        <dbReference type="EMBL" id="GEN81171.1"/>
    </source>
</evidence>
<organism evidence="1 2">
    <name type="scientific">Actinotalea fermentans</name>
    <dbReference type="NCBI Taxonomy" id="43671"/>
    <lineage>
        <taxon>Bacteria</taxon>
        <taxon>Bacillati</taxon>
        <taxon>Actinomycetota</taxon>
        <taxon>Actinomycetes</taxon>
        <taxon>Micrococcales</taxon>
        <taxon>Cellulomonadaceae</taxon>
        <taxon>Actinotalea</taxon>
    </lineage>
</organism>
<gene>
    <name evidence="1" type="ORF">AFE02nite_29050</name>
</gene>
<dbReference type="Pfam" id="PF13376">
    <property type="entry name" value="OmdA"/>
    <property type="match status" value="1"/>
</dbReference>